<name>F5XL22_MICPN</name>
<evidence type="ECO:0000259" key="5">
    <source>
        <dbReference type="PROSITE" id="PS50932"/>
    </source>
</evidence>
<dbReference type="PANTHER" id="PTHR30146">
    <property type="entry name" value="LACI-RELATED TRANSCRIPTIONAL REPRESSOR"/>
    <property type="match status" value="1"/>
</dbReference>
<organism evidence="6 7">
    <name type="scientific">Microlunatus phosphovorus (strain ATCC 700054 / DSM 10555 / JCM 9379 / NBRC 101784 / NCIMB 13414 / VKM Ac-1990 / NM-1)</name>
    <dbReference type="NCBI Taxonomy" id="1032480"/>
    <lineage>
        <taxon>Bacteria</taxon>
        <taxon>Bacillati</taxon>
        <taxon>Actinomycetota</taxon>
        <taxon>Actinomycetes</taxon>
        <taxon>Propionibacteriales</taxon>
        <taxon>Propionibacteriaceae</taxon>
        <taxon>Microlunatus</taxon>
    </lineage>
</organism>
<reference evidence="6 7" key="1">
    <citation type="submission" date="2011-05" db="EMBL/GenBank/DDBJ databases">
        <title>Whole genome sequence of Microlunatus phosphovorus NM-1.</title>
        <authorList>
            <person name="Hosoyama A."/>
            <person name="Sasaki K."/>
            <person name="Harada T."/>
            <person name="Igarashi R."/>
            <person name="Kawakoshi A."/>
            <person name="Sasagawa M."/>
            <person name="Fukada J."/>
            <person name="Nakamura S."/>
            <person name="Katano Y."/>
            <person name="Hanada S."/>
            <person name="Kamagata Y."/>
            <person name="Nakamura N."/>
            <person name="Yamazaki S."/>
            <person name="Fujita N."/>
        </authorList>
    </citation>
    <scope>NUCLEOTIDE SEQUENCE [LARGE SCALE GENOMIC DNA]</scope>
    <source>
        <strain evidence="7">ATCC 700054 / DSM 10555 / JCM 9379 / NBRC 101784 / NCIMB 13414 / VKM Ac-1990 / NM-1</strain>
    </source>
</reference>
<dbReference type="SUPFAM" id="SSF47413">
    <property type="entry name" value="lambda repressor-like DNA-binding domains"/>
    <property type="match status" value="1"/>
</dbReference>
<dbReference type="CDD" id="cd01392">
    <property type="entry name" value="HTH_LacI"/>
    <property type="match status" value="1"/>
</dbReference>
<feature type="domain" description="HTH lacI-type" evidence="5">
    <location>
        <begin position="31"/>
        <end position="87"/>
    </location>
</feature>
<dbReference type="OrthoDB" id="3258243at2"/>
<dbReference type="Gene3D" id="1.10.260.40">
    <property type="entry name" value="lambda repressor-like DNA-binding domains"/>
    <property type="match status" value="1"/>
</dbReference>
<gene>
    <name evidence="6" type="ordered locus">MLP_06960</name>
</gene>
<dbReference type="GO" id="GO:0000976">
    <property type="term" value="F:transcription cis-regulatory region binding"/>
    <property type="evidence" value="ECO:0007669"/>
    <property type="project" value="TreeGrafter"/>
</dbReference>
<keyword evidence="1" id="KW-0805">Transcription regulation</keyword>
<dbReference type="CDD" id="cd06267">
    <property type="entry name" value="PBP1_LacI_sugar_binding-like"/>
    <property type="match status" value="1"/>
</dbReference>
<dbReference type="AlphaFoldDB" id="F5XL22"/>
<protein>
    <submittedName>
        <fullName evidence="6">LacI family transcriptional regulator</fullName>
    </submittedName>
</protein>
<dbReference type="InterPro" id="IPR010982">
    <property type="entry name" value="Lambda_DNA-bd_dom_sf"/>
</dbReference>
<dbReference type="HOGENOM" id="CLU_037628_6_1_11"/>
<dbReference type="GO" id="GO:0003700">
    <property type="term" value="F:DNA-binding transcription factor activity"/>
    <property type="evidence" value="ECO:0007669"/>
    <property type="project" value="TreeGrafter"/>
</dbReference>
<dbReference type="PROSITE" id="PS50932">
    <property type="entry name" value="HTH_LACI_2"/>
    <property type="match status" value="1"/>
</dbReference>
<dbReference type="Pfam" id="PF13377">
    <property type="entry name" value="Peripla_BP_3"/>
    <property type="match status" value="1"/>
</dbReference>
<sequence length="360" mass="37937">MEDSETRSSRAAAPPAPAPALTPSKVPARKVTAKDVARAAGVSATTVSYVLNNRAHQSIPESTRRRVLEAAGRLGYAPSAAARALATGRSNLVLGLVSDWPVGDNMGQLFRRLTPAFAARGHPFVTHTTDPGDHGGAGTDLLWRSITPAAVVVFDDIDDAQLAAMHAVGIQATVLAFTASGTGRGELERVDREVGQLQVQHLVARGHRQLGYAWPDDPRLEAFARPRLAGVELACRQADLPAPDVRTVAVRGDDARAAVAAWRETAPAVTGVCAYNDATAFAILRGMRRLELSAPIDLAVIGVDDVPTSALAEPPLTTVNYDRSELAERLATAVDSAITTGSYTSAVFDGLVTLIERSTT</sequence>
<dbReference type="STRING" id="1032480.MLP_06960"/>
<dbReference type="InterPro" id="IPR000843">
    <property type="entry name" value="HTH_LacI"/>
</dbReference>
<evidence type="ECO:0000256" key="1">
    <source>
        <dbReference type="ARBA" id="ARBA00023015"/>
    </source>
</evidence>
<dbReference type="Proteomes" id="UP000007947">
    <property type="component" value="Chromosome"/>
</dbReference>
<dbReference type="PRINTS" id="PR00036">
    <property type="entry name" value="HTHLACI"/>
</dbReference>
<dbReference type="SUPFAM" id="SSF53822">
    <property type="entry name" value="Periplasmic binding protein-like I"/>
    <property type="match status" value="1"/>
</dbReference>
<evidence type="ECO:0000256" key="4">
    <source>
        <dbReference type="SAM" id="MobiDB-lite"/>
    </source>
</evidence>
<keyword evidence="7" id="KW-1185">Reference proteome</keyword>
<accession>F5XL22</accession>
<feature type="region of interest" description="Disordered" evidence="4">
    <location>
        <begin position="1"/>
        <end position="27"/>
    </location>
</feature>
<dbReference type="Gene3D" id="3.40.50.2300">
    <property type="match status" value="2"/>
</dbReference>
<proteinExistence type="predicted"/>
<keyword evidence="3" id="KW-0804">Transcription</keyword>
<dbReference type="EMBL" id="AP012204">
    <property type="protein sequence ID" value="BAK33710.1"/>
    <property type="molecule type" value="Genomic_DNA"/>
</dbReference>
<dbReference type="InterPro" id="IPR028082">
    <property type="entry name" value="Peripla_BP_I"/>
</dbReference>
<evidence type="ECO:0000256" key="3">
    <source>
        <dbReference type="ARBA" id="ARBA00023163"/>
    </source>
</evidence>
<dbReference type="RefSeq" id="WP_013861599.1">
    <property type="nucleotide sequence ID" value="NC_015635.1"/>
</dbReference>
<evidence type="ECO:0000256" key="2">
    <source>
        <dbReference type="ARBA" id="ARBA00023125"/>
    </source>
</evidence>
<dbReference type="PANTHER" id="PTHR30146:SF153">
    <property type="entry name" value="LACTOSE OPERON REPRESSOR"/>
    <property type="match status" value="1"/>
</dbReference>
<dbReference type="eggNOG" id="COG1609">
    <property type="taxonomic scope" value="Bacteria"/>
</dbReference>
<dbReference type="InterPro" id="IPR046335">
    <property type="entry name" value="LacI/GalR-like_sensor"/>
</dbReference>
<dbReference type="Pfam" id="PF00356">
    <property type="entry name" value="LacI"/>
    <property type="match status" value="1"/>
</dbReference>
<dbReference type="KEGG" id="mph:MLP_06960"/>
<evidence type="ECO:0000313" key="6">
    <source>
        <dbReference type="EMBL" id="BAK33710.1"/>
    </source>
</evidence>
<keyword evidence="2" id="KW-0238">DNA-binding</keyword>
<dbReference type="SMART" id="SM00354">
    <property type="entry name" value="HTH_LACI"/>
    <property type="match status" value="1"/>
</dbReference>
<evidence type="ECO:0000313" key="7">
    <source>
        <dbReference type="Proteomes" id="UP000007947"/>
    </source>
</evidence>